<gene>
    <name evidence="1" type="ORF">OL231_06530</name>
</gene>
<dbReference type="NCBIfam" id="TIGR01847">
    <property type="entry name" value="bacteriocin_sig"/>
    <property type="match status" value="1"/>
</dbReference>
<sequence>MNLKRTQQVEAQGAKKLDSFKGFDTLNSKQLQEIEGGCFIDRLNIGILEFDCTRGKGHRWKWFWQPEW</sequence>
<dbReference type="RefSeq" id="WP_264859888.1">
    <property type="nucleotide sequence ID" value="NZ_CP110230.1"/>
</dbReference>
<reference evidence="1" key="1">
    <citation type="submission" date="2022-10" db="EMBL/GenBank/DDBJ databases">
        <title>Complete genome sequence of Capnocytophaga ochracea KCOM 2812 isolated from actinomycosis lesion.</title>
        <authorList>
            <person name="Kook J.-K."/>
            <person name="Park S.-N."/>
            <person name="Lim Y.K."/>
        </authorList>
    </citation>
    <scope>NUCLEOTIDE SEQUENCE</scope>
    <source>
        <strain evidence="1">KCOM 28121</strain>
    </source>
</reference>
<name>A0AA46ZY47_CAPOC</name>
<proteinExistence type="predicted"/>
<evidence type="ECO:0000313" key="2">
    <source>
        <dbReference type="Proteomes" id="UP001163262"/>
    </source>
</evidence>
<dbReference type="InterPro" id="IPR010133">
    <property type="entry name" value="Bacteriocin_signal_seq"/>
</dbReference>
<accession>A0AA46ZY47</accession>
<protein>
    <submittedName>
        <fullName evidence="1">Bacteriocin</fullName>
    </submittedName>
</protein>
<dbReference type="Proteomes" id="UP001163262">
    <property type="component" value="Chromosome"/>
</dbReference>
<dbReference type="AlphaFoldDB" id="A0AA46ZY47"/>
<organism evidence="1 2">
    <name type="scientific">Capnocytophaga ochracea</name>
    <dbReference type="NCBI Taxonomy" id="1018"/>
    <lineage>
        <taxon>Bacteria</taxon>
        <taxon>Pseudomonadati</taxon>
        <taxon>Bacteroidota</taxon>
        <taxon>Flavobacteriia</taxon>
        <taxon>Flavobacteriales</taxon>
        <taxon>Flavobacteriaceae</taxon>
        <taxon>Capnocytophaga</taxon>
    </lineage>
</organism>
<evidence type="ECO:0000313" key="1">
    <source>
        <dbReference type="EMBL" id="UZD39848.1"/>
    </source>
</evidence>
<dbReference type="EMBL" id="CP110230">
    <property type="protein sequence ID" value="UZD39848.1"/>
    <property type="molecule type" value="Genomic_DNA"/>
</dbReference>